<dbReference type="Gene3D" id="3.80.10.10">
    <property type="entry name" value="Ribonuclease Inhibitor"/>
    <property type="match status" value="2"/>
</dbReference>
<dbReference type="Proteomes" id="UP001295423">
    <property type="component" value="Unassembled WGS sequence"/>
</dbReference>
<organism evidence="1 2">
    <name type="scientific">Cylindrotheca closterium</name>
    <dbReference type="NCBI Taxonomy" id="2856"/>
    <lineage>
        <taxon>Eukaryota</taxon>
        <taxon>Sar</taxon>
        <taxon>Stramenopiles</taxon>
        <taxon>Ochrophyta</taxon>
        <taxon>Bacillariophyta</taxon>
        <taxon>Bacillariophyceae</taxon>
        <taxon>Bacillariophycidae</taxon>
        <taxon>Bacillariales</taxon>
        <taxon>Bacillariaceae</taxon>
        <taxon>Cylindrotheca</taxon>
    </lineage>
</organism>
<dbReference type="PANTHER" id="PTHR45661:SF3">
    <property type="entry name" value="IG-LIKE DOMAIN-CONTAINING PROTEIN"/>
    <property type="match status" value="1"/>
</dbReference>
<reference evidence="1" key="1">
    <citation type="submission" date="2023-08" db="EMBL/GenBank/DDBJ databases">
        <authorList>
            <person name="Audoor S."/>
            <person name="Bilcke G."/>
        </authorList>
    </citation>
    <scope>NUCLEOTIDE SEQUENCE</scope>
</reference>
<accession>A0AAD2PVK8</accession>
<dbReference type="Pfam" id="PF13306">
    <property type="entry name" value="LRR_5"/>
    <property type="match status" value="2"/>
</dbReference>
<dbReference type="AlphaFoldDB" id="A0AAD2PVK8"/>
<dbReference type="PANTHER" id="PTHR45661">
    <property type="entry name" value="SURFACE ANTIGEN"/>
    <property type="match status" value="1"/>
</dbReference>
<keyword evidence="2" id="KW-1185">Reference proteome</keyword>
<dbReference type="InterPro" id="IPR032675">
    <property type="entry name" value="LRR_dom_sf"/>
</dbReference>
<proteinExistence type="predicted"/>
<evidence type="ECO:0000313" key="2">
    <source>
        <dbReference type="Proteomes" id="UP001295423"/>
    </source>
</evidence>
<name>A0AAD2PVK8_9STRA</name>
<dbReference type="SUPFAM" id="SSF52058">
    <property type="entry name" value="L domain-like"/>
    <property type="match status" value="1"/>
</dbReference>
<dbReference type="InterPro" id="IPR026906">
    <property type="entry name" value="LRR_5"/>
</dbReference>
<dbReference type="InterPro" id="IPR053139">
    <property type="entry name" value="Surface_bspA-like"/>
</dbReference>
<comment type="caution">
    <text evidence="1">The sequence shown here is derived from an EMBL/GenBank/DDBJ whole genome shotgun (WGS) entry which is preliminary data.</text>
</comment>
<dbReference type="EMBL" id="CAKOGP040001903">
    <property type="protein sequence ID" value="CAJ1955924.1"/>
    <property type="molecule type" value="Genomic_DNA"/>
</dbReference>
<gene>
    <name evidence="1" type="ORF">CYCCA115_LOCUS15986</name>
</gene>
<protein>
    <submittedName>
        <fullName evidence="1">Uncharacterized protein</fullName>
    </submittedName>
</protein>
<sequence>MEYASDDGDDISKDSAEELLKDGNENGAEHSTIFRLQTDSDAIPSGPNETYISLIIHEPVTRIPFDAFRSWSRLESVVISSLVMDVGMSAFAECNCLKEVEMMSCTMVRIGASAFDGCPSLQTVRFYETCSLVELRDRTFKNCTALKELQLPAGLKTIMDHCFLNCTSLGQMDLPKGLVELGGSSFMGCTTLKGIDIPGSVVRICELTFCGCCSLKSVNLQEGLLSISSSAFSFCLALESVQFPSTLFSIGSNSFASCTSLVMIELPIYLRRIDDRVFSACSNLKRVWAPPFLESIGHRAFQSCSILVSIEIRQDGNLSSIRTSAMEGCTNLRNIALPPTANPSELTFSHCHEMIKRTKNMDLLEALQNRFEGLTVHDICYHGGKDLTVARLEDALNADSNESFLRRDKLGLNLLQILLLSFNPKRGILIFLARKYPSFVIPDSFGIRLTIDAAVQRVIDDLCYLDSLSTMQDILDVSLYHRVKMLGAQTWKNTIYNLVGSLSIAHDFWTRKDGILRILSKLESYERLETTSLLELAVWKSALVLGWKDPKKLTTRERNGIRVTNGSNVIIPQVARFFWDVDVD</sequence>
<evidence type="ECO:0000313" key="1">
    <source>
        <dbReference type="EMBL" id="CAJ1955924.1"/>
    </source>
</evidence>